<comment type="caution">
    <text evidence="3">The sequence shown here is derived from an EMBL/GenBank/DDBJ whole genome shotgun (WGS) entry which is preliminary data.</text>
</comment>
<feature type="chain" id="PRO_5016703957" evidence="2">
    <location>
        <begin position="25"/>
        <end position="79"/>
    </location>
</feature>
<evidence type="ECO:0000313" key="3">
    <source>
        <dbReference type="EMBL" id="RDI60415.1"/>
    </source>
</evidence>
<dbReference type="RefSeq" id="WP_147288097.1">
    <property type="nucleotide sequence ID" value="NZ_QQBC01000015.1"/>
</dbReference>
<gene>
    <name evidence="3" type="ORF">DFR76_11543</name>
</gene>
<accession>A0A370HQ61</accession>
<dbReference type="AlphaFoldDB" id="A0A370HQ61"/>
<feature type="signal peptide" evidence="2">
    <location>
        <begin position="1"/>
        <end position="24"/>
    </location>
</feature>
<organism evidence="3 4">
    <name type="scientific">Nocardia pseudobrasiliensis</name>
    <dbReference type="NCBI Taxonomy" id="45979"/>
    <lineage>
        <taxon>Bacteria</taxon>
        <taxon>Bacillati</taxon>
        <taxon>Actinomycetota</taxon>
        <taxon>Actinomycetes</taxon>
        <taxon>Mycobacteriales</taxon>
        <taxon>Nocardiaceae</taxon>
        <taxon>Nocardia</taxon>
    </lineage>
</organism>
<reference evidence="3 4" key="1">
    <citation type="submission" date="2018-07" db="EMBL/GenBank/DDBJ databases">
        <title>Genomic Encyclopedia of Type Strains, Phase IV (KMG-IV): sequencing the most valuable type-strain genomes for metagenomic binning, comparative biology and taxonomic classification.</title>
        <authorList>
            <person name="Goeker M."/>
        </authorList>
    </citation>
    <scope>NUCLEOTIDE SEQUENCE [LARGE SCALE GENOMIC DNA]</scope>
    <source>
        <strain evidence="3 4">DSM 44290</strain>
    </source>
</reference>
<evidence type="ECO:0000313" key="4">
    <source>
        <dbReference type="Proteomes" id="UP000254869"/>
    </source>
</evidence>
<protein>
    <submittedName>
        <fullName evidence="3">Uncharacterized protein</fullName>
    </submittedName>
</protein>
<dbReference type="Proteomes" id="UP000254869">
    <property type="component" value="Unassembled WGS sequence"/>
</dbReference>
<evidence type="ECO:0000256" key="2">
    <source>
        <dbReference type="SAM" id="SignalP"/>
    </source>
</evidence>
<name>A0A370HQ61_9NOCA</name>
<sequence>MARVSTMLAGLALAAAAVTGSANAGRFADFDSAPPATHSDDEADDPPCSGAKKPDELNKPIRDHSGEAVPSGIPMQPRR</sequence>
<keyword evidence="2" id="KW-0732">Signal</keyword>
<evidence type="ECO:0000256" key="1">
    <source>
        <dbReference type="SAM" id="MobiDB-lite"/>
    </source>
</evidence>
<proteinExistence type="predicted"/>
<keyword evidence="4" id="KW-1185">Reference proteome</keyword>
<dbReference type="EMBL" id="QQBC01000015">
    <property type="protein sequence ID" value="RDI60415.1"/>
    <property type="molecule type" value="Genomic_DNA"/>
</dbReference>
<feature type="compositionally biased region" description="Basic and acidic residues" evidence="1">
    <location>
        <begin position="52"/>
        <end position="66"/>
    </location>
</feature>
<feature type="region of interest" description="Disordered" evidence="1">
    <location>
        <begin position="25"/>
        <end position="79"/>
    </location>
</feature>